<dbReference type="Proteomes" id="UP000230423">
    <property type="component" value="Unassembled WGS sequence"/>
</dbReference>
<reference evidence="2 3" key="1">
    <citation type="submission" date="2015-09" db="EMBL/GenBank/DDBJ databases">
        <title>Draft genome of the parasitic nematode Teladorsagia circumcincta isolate WARC Sus (inbred).</title>
        <authorList>
            <person name="Mitreva M."/>
        </authorList>
    </citation>
    <scope>NUCLEOTIDE SEQUENCE [LARGE SCALE GENOMIC DNA]</scope>
    <source>
        <strain evidence="2 3">S</strain>
    </source>
</reference>
<dbReference type="EMBL" id="KZ371714">
    <property type="protein sequence ID" value="PIO57012.1"/>
    <property type="molecule type" value="Genomic_DNA"/>
</dbReference>
<accession>A0A2G9THJ7</accession>
<protein>
    <submittedName>
        <fullName evidence="2">Uncharacterized protein</fullName>
    </submittedName>
</protein>
<feature type="region of interest" description="Disordered" evidence="1">
    <location>
        <begin position="1"/>
        <end position="41"/>
    </location>
</feature>
<organism evidence="2 3">
    <name type="scientific">Teladorsagia circumcincta</name>
    <name type="common">Brown stomach worm</name>
    <name type="synonym">Ostertagia circumcincta</name>
    <dbReference type="NCBI Taxonomy" id="45464"/>
    <lineage>
        <taxon>Eukaryota</taxon>
        <taxon>Metazoa</taxon>
        <taxon>Ecdysozoa</taxon>
        <taxon>Nematoda</taxon>
        <taxon>Chromadorea</taxon>
        <taxon>Rhabditida</taxon>
        <taxon>Rhabditina</taxon>
        <taxon>Rhabditomorpha</taxon>
        <taxon>Strongyloidea</taxon>
        <taxon>Trichostrongylidae</taxon>
        <taxon>Teladorsagia</taxon>
    </lineage>
</organism>
<evidence type="ECO:0000313" key="3">
    <source>
        <dbReference type="Proteomes" id="UP000230423"/>
    </source>
</evidence>
<keyword evidence="3" id="KW-1185">Reference proteome</keyword>
<evidence type="ECO:0000256" key="1">
    <source>
        <dbReference type="SAM" id="MobiDB-lite"/>
    </source>
</evidence>
<dbReference type="AlphaFoldDB" id="A0A2G9THJ7"/>
<proteinExistence type="predicted"/>
<sequence>MLRSEDDTTHTTVDLGPAKEIQHSDDFQKPAQASPVQKEKKKLQFHMASKIQIIPDNRQGQLNTGFLATIPGVLKIAEIVGFFLLREIPLIDTGHAKRPSTDDAIDHVTFAKQSMFTAQASRFVTSGKTKQSVMRLDGNN</sequence>
<gene>
    <name evidence="2" type="ORF">TELCIR_21585</name>
</gene>
<evidence type="ECO:0000313" key="2">
    <source>
        <dbReference type="EMBL" id="PIO57012.1"/>
    </source>
</evidence>
<name>A0A2G9THJ7_TELCI</name>